<keyword evidence="6" id="KW-1185">Reference proteome</keyword>
<name>A0A140DXI2_9FIRM</name>
<evidence type="ECO:0000259" key="4">
    <source>
        <dbReference type="PROSITE" id="PS51459"/>
    </source>
</evidence>
<evidence type="ECO:0000256" key="1">
    <source>
        <dbReference type="PIRSR" id="PIRSR640198-1"/>
    </source>
</evidence>
<feature type="active site" evidence="1">
    <location>
        <position position="173"/>
    </location>
</feature>
<dbReference type="OrthoDB" id="9813719at2"/>
<dbReference type="GeneID" id="78478793"/>
<dbReference type="PROSITE" id="PS51459">
    <property type="entry name" value="FIDO"/>
    <property type="match status" value="1"/>
</dbReference>
<dbReference type="Gene3D" id="1.10.3290.10">
    <property type="entry name" value="Fido-like domain"/>
    <property type="match status" value="1"/>
</dbReference>
<dbReference type="PANTHER" id="PTHR13504">
    <property type="entry name" value="FIDO DOMAIN-CONTAINING PROTEIN DDB_G0283145"/>
    <property type="match status" value="1"/>
</dbReference>
<reference evidence="5 6" key="1">
    <citation type="journal article" date="2016" name="Gut Pathog.">
        <title>Whole genome sequencing of "Faecalibaculum rodentium" ALO17, isolated from C57BL/6J laboratory mouse feces.</title>
        <authorList>
            <person name="Lim S."/>
            <person name="Chang D.H."/>
            <person name="Ahn S."/>
            <person name="Kim B.C."/>
        </authorList>
    </citation>
    <scope>NUCLEOTIDE SEQUENCE [LARGE SCALE GENOMIC DNA]</scope>
    <source>
        <strain evidence="5 6">Alo17</strain>
    </source>
</reference>
<dbReference type="PATRIC" id="fig|1702221.3.peg.2163"/>
<sequence>MNPITLKSELLRQMDAHEKGNIYHWTQTNFAYNSNRIEGSQISPDQTEMIFEDQTFLPEQNTPIRLDDLVEVRNHFRLFDYMLQTLEHPLSVGLILEMQRLLKRGTSDETRPWMNVGGFTTIGNQIGMINPVKTTPPARVEAELTELVNECTSKSSRTFQDLIDFHVRFERIHPFSDGNGRIGRMILFRECLVNGLWPFIILDRNRAFYIRGLREYDSEPGYLTDTCLHTQDQYRAVAEQFLTELSSDSE</sequence>
<dbReference type="STRING" id="1702221.AALO17_22250"/>
<accession>A0A140DXI2</accession>
<organism evidence="5 6">
    <name type="scientific">Faecalibaculum rodentium</name>
    <dbReference type="NCBI Taxonomy" id="1702221"/>
    <lineage>
        <taxon>Bacteria</taxon>
        <taxon>Bacillati</taxon>
        <taxon>Bacillota</taxon>
        <taxon>Erysipelotrichia</taxon>
        <taxon>Erysipelotrichales</taxon>
        <taxon>Erysipelotrichaceae</taxon>
        <taxon>Faecalibaculum</taxon>
    </lineage>
</organism>
<feature type="site" description="Important for autoinhibition of adenylyltransferase activity" evidence="3">
    <location>
        <position position="38"/>
    </location>
</feature>
<dbReference type="InterPro" id="IPR036597">
    <property type="entry name" value="Fido-like_dom_sf"/>
</dbReference>
<dbReference type="SUPFAM" id="SSF140931">
    <property type="entry name" value="Fic-like"/>
    <property type="match status" value="1"/>
</dbReference>
<feature type="binding site" evidence="2">
    <location>
        <begin position="177"/>
        <end position="184"/>
    </location>
    <ligand>
        <name>ATP</name>
        <dbReference type="ChEBI" id="CHEBI:30616"/>
    </ligand>
</feature>
<evidence type="ECO:0000313" key="5">
    <source>
        <dbReference type="EMBL" id="AMK55359.1"/>
    </source>
</evidence>
<gene>
    <name evidence="5" type="ORF">AALO17_22250</name>
</gene>
<dbReference type="InterPro" id="IPR003812">
    <property type="entry name" value="Fido"/>
</dbReference>
<dbReference type="Proteomes" id="UP000069771">
    <property type="component" value="Chromosome"/>
</dbReference>
<keyword evidence="2" id="KW-0547">Nucleotide-binding</keyword>
<feature type="domain" description="Fido" evidence="4">
    <location>
        <begin position="90"/>
        <end position="243"/>
    </location>
</feature>
<dbReference type="RefSeq" id="WP_067558904.1">
    <property type="nucleotide sequence ID" value="NZ_CP011391.1"/>
</dbReference>
<dbReference type="KEGG" id="fro:AALO17_22250"/>
<dbReference type="InterPro" id="IPR040198">
    <property type="entry name" value="Fido_containing"/>
</dbReference>
<keyword evidence="2" id="KW-0067">ATP-binding</keyword>
<proteinExistence type="predicted"/>
<dbReference type="PANTHER" id="PTHR13504:SF38">
    <property type="entry name" value="FIDO DOMAIN-CONTAINING PROTEIN"/>
    <property type="match status" value="1"/>
</dbReference>
<evidence type="ECO:0000256" key="2">
    <source>
        <dbReference type="PIRSR" id="PIRSR640198-2"/>
    </source>
</evidence>
<dbReference type="Pfam" id="PF02661">
    <property type="entry name" value="Fic"/>
    <property type="match status" value="1"/>
</dbReference>
<dbReference type="EMBL" id="CP011391">
    <property type="protein sequence ID" value="AMK55359.1"/>
    <property type="molecule type" value="Genomic_DNA"/>
</dbReference>
<dbReference type="GO" id="GO:0005524">
    <property type="term" value="F:ATP binding"/>
    <property type="evidence" value="ECO:0007669"/>
    <property type="project" value="UniProtKB-KW"/>
</dbReference>
<evidence type="ECO:0000256" key="3">
    <source>
        <dbReference type="PIRSR" id="PIRSR640198-3"/>
    </source>
</evidence>
<evidence type="ECO:0000313" key="6">
    <source>
        <dbReference type="Proteomes" id="UP000069771"/>
    </source>
</evidence>
<protein>
    <recommendedName>
        <fullName evidence="4">Fido domain-containing protein</fullName>
    </recommendedName>
</protein>
<dbReference type="AlphaFoldDB" id="A0A140DXI2"/>